<evidence type="ECO:0000313" key="6">
    <source>
        <dbReference type="EMBL" id="QGU94738.1"/>
    </source>
</evidence>
<dbReference type="GO" id="GO:0016020">
    <property type="term" value="C:membrane"/>
    <property type="evidence" value="ECO:0007669"/>
    <property type="project" value="UniProtKB-SubCell"/>
</dbReference>
<proteinExistence type="predicted"/>
<dbReference type="Proteomes" id="UP000422764">
    <property type="component" value="Chromosome"/>
</dbReference>
<evidence type="ECO:0000256" key="2">
    <source>
        <dbReference type="ARBA" id="ARBA00022692"/>
    </source>
</evidence>
<protein>
    <submittedName>
        <fullName evidence="6">Uncharacterized protein</fullName>
    </submittedName>
</protein>
<evidence type="ECO:0000256" key="4">
    <source>
        <dbReference type="ARBA" id="ARBA00023136"/>
    </source>
</evidence>
<evidence type="ECO:0000256" key="5">
    <source>
        <dbReference type="SAM" id="Phobius"/>
    </source>
</evidence>
<reference evidence="6 7" key="1">
    <citation type="submission" date="2019-12" db="EMBL/GenBank/DDBJ databases">
        <title>Genome sequenceing of Clostridium bovifaecis.</title>
        <authorList>
            <person name="Yao Y."/>
        </authorList>
    </citation>
    <scope>NUCLEOTIDE SEQUENCE [LARGE SCALE GENOMIC DNA]</scope>
    <source>
        <strain evidence="6 7">BXX</strain>
    </source>
</reference>
<evidence type="ECO:0000313" key="7">
    <source>
        <dbReference type="Proteomes" id="UP000422764"/>
    </source>
</evidence>
<dbReference type="SUPFAM" id="SSF161098">
    <property type="entry name" value="MetI-like"/>
    <property type="match status" value="1"/>
</dbReference>
<dbReference type="InterPro" id="IPR035906">
    <property type="entry name" value="MetI-like_sf"/>
</dbReference>
<evidence type="ECO:0000256" key="3">
    <source>
        <dbReference type="ARBA" id="ARBA00022989"/>
    </source>
</evidence>
<organism evidence="6 7">
    <name type="scientific">Clostridium bovifaecis</name>
    <dbReference type="NCBI Taxonomy" id="2184719"/>
    <lineage>
        <taxon>Bacteria</taxon>
        <taxon>Bacillati</taxon>
        <taxon>Bacillota</taxon>
        <taxon>Clostridia</taxon>
        <taxon>Eubacteriales</taxon>
        <taxon>Clostridiaceae</taxon>
        <taxon>Clostridium</taxon>
    </lineage>
</organism>
<gene>
    <name evidence="6" type="ORF">GOM49_06165</name>
</gene>
<comment type="subcellular location">
    <subcellularLocation>
        <location evidence="1">Membrane</location>
        <topology evidence="1">Multi-pass membrane protein</topology>
    </subcellularLocation>
</comment>
<dbReference type="EMBL" id="CP046522">
    <property type="protein sequence ID" value="QGU94738.1"/>
    <property type="molecule type" value="Genomic_DNA"/>
</dbReference>
<accession>A0A6I6F2R9</accession>
<keyword evidence="4 5" id="KW-0472">Membrane</keyword>
<keyword evidence="3 5" id="KW-1133">Transmembrane helix</keyword>
<name>A0A6I6F2R9_9CLOT</name>
<dbReference type="AlphaFoldDB" id="A0A6I6F2R9"/>
<keyword evidence="2 5" id="KW-0812">Transmembrane</keyword>
<feature type="transmembrane region" description="Helical" evidence="5">
    <location>
        <begin position="60"/>
        <end position="82"/>
    </location>
</feature>
<feature type="transmembrane region" description="Helical" evidence="5">
    <location>
        <begin position="12"/>
        <end position="40"/>
    </location>
</feature>
<keyword evidence="7" id="KW-1185">Reference proteome</keyword>
<dbReference type="Gene3D" id="1.10.3720.10">
    <property type="entry name" value="MetI-like"/>
    <property type="match status" value="1"/>
</dbReference>
<sequence>MENSYNKLHNSSFIAIMSILTELVLGLVVLSVSIVLYKGLPNLWTSLSTPELQFSIKLSLFTSIISTLLCLVFAIPIGYVLVKLDFKGKSY</sequence>
<evidence type="ECO:0000256" key="1">
    <source>
        <dbReference type="ARBA" id="ARBA00004141"/>
    </source>
</evidence>